<accession>A0A0V0Q7S6</accession>
<keyword evidence="3" id="KW-1003">Cell membrane</keyword>
<evidence type="ECO:0000256" key="3">
    <source>
        <dbReference type="ARBA" id="ARBA00022475"/>
    </source>
</evidence>
<gene>
    <name evidence="11" type="ORF">PPERSA_05569</name>
</gene>
<dbReference type="SMART" id="SM00382">
    <property type="entry name" value="AAA"/>
    <property type="match status" value="1"/>
</dbReference>
<keyword evidence="5" id="KW-0547">Nucleotide-binding</keyword>
<keyword evidence="8" id="KW-0472">Membrane</keyword>
<dbReference type="GO" id="GO:0005886">
    <property type="term" value="C:plasma membrane"/>
    <property type="evidence" value="ECO:0007669"/>
    <property type="project" value="UniProtKB-SubCell"/>
</dbReference>
<evidence type="ECO:0000256" key="4">
    <source>
        <dbReference type="ARBA" id="ARBA00022692"/>
    </source>
</evidence>
<keyword evidence="11" id="KW-0378">Hydrolase</keyword>
<keyword evidence="6" id="KW-0067">ATP-binding</keyword>
<dbReference type="PANTHER" id="PTHR24223:SF330">
    <property type="entry name" value="ATP-BINDING CASSETTE SUB-FAMILY C MEMBER 10"/>
    <property type="match status" value="1"/>
</dbReference>
<protein>
    <submittedName>
        <fullName evidence="11">p-loop containing nucleoside triphosphate hydrolase</fullName>
    </submittedName>
</protein>
<feature type="domain" description="ABC transporter" evidence="10">
    <location>
        <begin position="75"/>
        <end position="308"/>
    </location>
</feature>
<evidence type="ECO:0000313" key="12">
    <source>
        <dbReference type="Proteomes" id="UP000054937"/>
    </source>
</evidence>
<evidence type="ECO:0000256" key="7">
    <source>
        <dbReference type="ARBA" id="ARBA00022989"/>
    </source>
</evidence>
<dbReference type="Gene3D" id="3.40.50.300">
    <property type="entry name" value="P-loop containing nucleotide triphosphate hydrolases"/>
    <property type="match status" value="1"/>
</dbReference>
<evidence type="ECO:0000313" key="11">
    <source>
        <dbReference type="EMBL" id="KRW98225.1"/>
    </source>
</evidence>
<sequence length="314" mass="37009">MSSQSIALCLTYSFTITSVLKDFTMNLVSVERELISLERIYSLFQYKQELTPNDFYQYQLQKKIKNEQTPTIKQIEIKNLEFTYKNQFQKAIKDMNLRIKQGEKIFILGRTGCGKTTILNILLRLYDHYKGQIIINEKDIKQIPLLKLREKIGVVPQHGFIFKGSIRQNIDPLCQYSDYKIFSILGQLGIQNLSRQFKPLDYDIEQNGTNLSQGEKQIINFVRLLIDEQKQILFLDESTANLDKNYQQKFQDVILNQKNKIIFTISHQLENISKYDKCLVLDNGQVKAFQNYQELLNNNFEKEKNFILQLFSRQ</sequence>
<dbReference type="InParanoid" id="A0A0V0Q7S6"/>
<dbReference type="Pfam" id="PF00005">
    <property type="entry name" value="ABC_tran"/>
    <property type="match status" value="1"/>
</dbReference>
<dbReference type="InterPro" id="IPR050173">
    <property type="entry name" value="ABC_transporter_C-like"/>
</dbReference>
<keyword evidence="9" id="KW-0325">Glycoprotein</keyword>
<name>A0A0V0Q7S6_PSEPJ</name>
<comment type="caution">
    <text evidence="11">The sequence shown here is derived from an EMBL/GenBank/DDBJ whole genome shotgun (WGS) entry which is preliminary data.</text>
</comment>
<dbReference type="GO" id="GO:0005524">
    <property type="term" value="F:ATP binding"/>
    <property type="evidence" value="ECO:0007669"/>
    <property type="project" value="UniProtKB-KW"/>
</dbReference>
<keyword evidence="2" id="KW-0813">Transport</keyword>
<reference evidence="11 12" key="1">
    <citation type="journal article" date="2015" name="Sci. Rep.">
        <title>Genome of the facultative scuticociliatosis pathogen Pseudocohnilembus persalinus provides insight into its virulence through horizontal gene transfer.</title>
        <authorList>
            <person name="Xiong J."/>
            <person name="Wang G."/>
            <person name="Cheng J."/>
            <person name="Tian M."/>
            <person name="Pan X."/>
            <person name="Warren A."/>
            <person name="Jiang C."/>
            <person name="Yuan D."/>
            <person name="Miao W."/>
        </authorList>
    </citation>
    <scope>NUCLEOTIDE SEQUENCE [LARGE SCALE GENOMIC DNA]</scope>
    <source>
        <strain evidence="11">36N120E</strain>
    </source>
</reference>
<evidence type="ECO:0000256" key="6">
    <source>
        <dbReference type="ARBA" id="ARBA00022840"/>
    </source>
</evidence>
<dbReference type="Proteomes" id="UP000054937">
    <property type="component" value="Unassembled WGS sequence"/>
</dbReference>
<dbReference type="InterPro" id="IPR027417">
    <property type="entry name" value="P-loop_NTPase"/>
</dbReference>
<evidence type="ECO:0000259" key="10">
    <source>
        <dbReference type="PROSITE" id="PS50893"/>
    </source>
</evidence>
<dbReference type="FunFam" id="3.40.50.300:FF:002145">
    <property type="entry name" value="ABC transporter (MsbA subfamily)"/>
    <property type="match status" value="1"/>
</dbReference>
<proteinExistence type="predicted"/>
<dbReference type="SUPFAM" id="SSF52540">
    <property type="entry name" value="P-loop containing nucleoside triphosphate hydrolases"/>
    <property type="match status" value="1"/>
</dbReference>
<dbReference type="GO" id="GO:0042626">
    <property type="term" value="F:ATPase-coupled transmembrane transporter activity"/>
    <property type="evidence" value="ECO:0007669"/>
    <property type="project" value="TreeGrafter"/>
</dbReference>
<keyword evidence="7" id="KW-1133">Transmembrane helix</keyword>
<comment type="subcellular location">
    <subcellularLocation>
        <location evidence="1">Cell membrane</location>
        <topology evidence="1">Multi-pass membrane protein</topology>
    </subcellularLocation>
</comment>
<dbReference type="OrthoDB" id="6500128at2759"/>
<evidence type="ECO:0000256" key="2">
    <source>
        <dbReference type="ARBA" id="ARBA00022448"/>
    </source>
</evidence>
<dbReference type="AlphaFoldDB" id="A0A0V0Q7S6"/>
<evidence type="ECO:0000256" key="8">
    <source>
        <dbReference type="ARBA" id="ARBA00023136"/>
    </source>
</evidence>
<dbReference type="InterPro" id="IPR003593">
    <property type="entry name" value="AAA+_ATPase"/>
</dbReference>
<dbReference type="EMBL" id="LDAU01000260">
    <property type="protein sequence ID" value="KRW98225.1"/>
    <property type="molecule type" value="Genomic_DNA"/>
</dbReference>
<dbReference type="GO" id="GO:0016887">
    <property type="term" value="F:ATP hydrolysis activity"/>
    <property type="evidence" value="ECO:0007669"/>
    <property type="project" value="InterPro"/>
</dbReference>
<dbReference type="FunCoup" id="A0A0V0Q7S6">
    <property type="interactions" value="15"/>
</dbReference>
<keyword evidence="12" id="KW-1185">Reference proteome</keyword>
<evidence type="ECO:0000256" key="5">
    <source>
        <dbReference type="ARBA" id="ARBA00022741"/>
    </source>
</evidence>
<keyword evidence="4" id="KW-0812">Transmembrane</keyword>
<evidence type="ECO:0000256" key="1">
    <source>
        <dbReference type="ARBA" id="ARBA00004651"/>
    </source>
</evidence>
<dbReference type="InterPro" id="IPR003439">
    <property type="entry name" value="ABC_transporter-like_ATP-bd"/>
</dbReference>
<evidence type="ECO:0000256" key="9">
    <source>
        <dbReference type="ARBA" id="ARBA00023180"/>
    </source>
</evidence>
<dbReference type="PROSITE" id="PS50893">
    <property type="entry name" value="ABC_TRANSPORTER_2"/>
    <property type="match status" value="1"/>
</dbReference>
<dbReference type="PANTHER" id="PTHR24223">
    <property type="entry name" value="ATP-BINDING CASSETTE SUB-FAMILY C"/>
    <property type="match status" value="1"/>
</dbReference>
<organism evidence="11 12">
    <name type="scientific">Pseudocohnilembus persalinus</name>
    <name type="common">Ciliate</name>
    <dbReference type="NCBI Taxonomy" id="266149"/>
    <lineage>
        <taxon>Eukaryota</taxon>
        <taxon>Sar</taxon>
        <taxon>Alveolata</taxon>
        <taxon>Ciliophora</taxon>
        <taxon>Intramacronucleata</taxon>
        <taxon>Oligohymenophorea</taxon>
        <taxon>Scuticociliatia</taxon>
        <taxon>Philasterida</taxon>
        <taxon>Pseudocohnilembidae</taxon>
        <taxon>Pseudocohnilembus</taxon>
    </lineage>
</organism>